<name>A0A0F9KM27_9ZZZZ</name>
<dbReference type="EMBL" id="LAZR01008912">
    <property type="protein sequence ID" value="KKM75801.1"/>
    <property type="molecule type" value="Genomic_DNA"/>
</dbReference>
<comment type="caution">
    <text evidence="1">The sequence shown here is derived from an EMBL/GenBank/DDBJ whole genome shotgun (WGS) entry which is preliminary data.</text>
</comment>
<reference evidence="1" key="1">
    <citation type="journal article" date="2015" name="Nature">
        <title>Complex archaea that bridge the gap between prokaryotes and eukaryotes.</title>
        <authorList>
            <person name="Spang A."/>
            <person name="Saw J.H."/>
            <person name="Jorgensen S.L."/>
            <person name="Zaremba-Niedzwiedzka K."/>
            <person name="Martijn J."/>
            <person name="Lind A.E."/>
            <person name="van Eijk R."/>
            <person name="Schleper C."/>
            <person name="Guy L."/>
            <person name="Ettema T.J."/>
        </authorList>
    </citation>
    <scope>NUCLEOTIDE SEQUENCE</scope>
</reference>
<sequence length="415" mass="46111">MTEVVPFKGIVYDAAKLKGDDVIAPPYDVITPEMRDAFYAKNTHNIVKVDAGLDLPGDTLSENKYTRAAAHLKAWLEEGALIRDDAPAYYSCGIEYTVAGEKKTLMGLFGSVRLVELGKGVYPHEATHSKPKKDRMSLIRHTGANTSPIYSLYSGAKADVGAILRENALAQEPGMVSTDPDGAVHSFWPVRDQQKVAAIKEALREVSVFIADGHHRYETALEYRRKCREADGDPEGLQPYDFVLMFLADGNDPGLTVLPTHRIVTVDAEGLKEKLEEHFDVKKLEEGMDVLEAIEGRERTFGLYDGESNFMLSCKGTGCPDCDVDEALGRLDVVLLHKLVFGKLIELGGWSYEMDVDTALRMVDEGEYDAAFFLNPTRVSDVERVALKSLRMPPKSTYFYPKIQTGFVINDLKTF</sequence>
<dbReference type="PIRSF" id="PIRSF033563">
    <property type="entry name" value="UCP033563"/>
    <property type="match status" value="1"/>
</dbReference>
<dbReference type="PANTHER" id="PTHR36454:SF1">
    <property type="entry name" value="DUF1015 DOMAIN-CONTAINING PROTEIN"/>
    <property type="match status" value="1"/>
</dbReference>
<dbReference type="AlphaFoldDB" id="A0A0F9KM27"/>
<dbReference type="PANTHER" id="PTHR36454">
    <property type="entry name" value="LMO2823 PROTEIN"/>
    <property type="match status" value="1"/>
</dbReference>
<organism evidence="1">
    <name type="scientific">marine sediment metagenome</name>
    <dbReference type="NCBI Taxonomy" id="412755"/>
    <lineage>
        <taxon>unclassified sequences</taxon>
        <taxon>metagenomes</taxon>
        <taxon>ecological metagenomes</taxon>
    </lineage>
</organism>
<proteinExistence type="predicted"/>
<evidence type="ECO:0008006" key="2">
    <source>
        <dbReference type="Google" id="ProtNLM"/>
    </source>
</evidence>
<dbReference type="Pfam" id="PF06245">
    <property type="entry name" value="DUF1015"/>
    <property type="match status" value="1"/>
</dbReference>
<dbReference type="InterPro" id="IPR008323">
    <property type="entry name" value="UCP033563"/>
</dbReference>
<evidence type="ECO:0000313" key="1">
    <source>
        <dbReference type="EMBL" id="KKM75801.1"/>
    </source>
</evidence>
<gene>
    <name evidence="1" type="ORF">LCGC14_1386600</name>
</gene>
<feature type="non-terminal residue" evidence="1">
    <location>
        <position position="1"/>
    </location>
</feature>
<accession>A0A0F9KM27</accession>
<protein>
    <recommendedName>
        <fullName evidence="2">DUF1015 domain-containing protein</fullName>
    </recommendedName>
</protein>